<evidence type="ECO:0000259" key="1">
    <source>
        <dbReference type="Pfam" id="PF08993"/>
    </source>
</evidence>
<dbReference type="EMBL" id="JN371769">
    <property type="protein sequence ID" value="AFD03074.1"/>
    <property type="molecule type" value="Genomic_DNA"/>
</dbReference>
<keyword evidence="3" id="KW-0067">ATP-binding</keyword>
<dbReference type="Pfam" id="PF08993">
    <property type="entry name" value="T4_Gp59_N"/>
    <property type="match status" value="1"/>
</dbReference>
<dbReference type="Pfam" id="PF08994">
    <property type="entry name" value="T4_Gp59_C"/>
    <property type="match status" value="1"/>
</dbReference>
<reference evidence="3 4" key="1">
    <citation type="submission" date="2011-07" db="EMBL/GenBank/DDBJ databases">
        <title>Viral Tagging: a high-throughput approach to explore virus-host interactions.</title>
        <authorList>
            <person name="Deng L."/>
            <person name="Sullivan M.B."/>
            <person name="Poulos B."/>
            <person name="Ignacio Espinoza J.C."/>
        </authorList>
    </citation>
    <scope>NUCLEOTIDE SEQUENCE [LARGE SCALE GENOMIC DNA]</scope>
</reference>
<feature type="domain" description="Bacteriophage T4 Gp59 helicase assembly protein N-terminal" evidence="1">
    <location>
        <begin position="2"/>
        <end position="79"/>
    </location>
</feature>
<keyword evidence="4" id="KW-1185">Reference proteome</keyword>
<dbReference type="Gene3D" id="1.10.8.60">
    <property type="match status" value="1"/>
</dbReference>
<name>H8ZNL3_9CAUD</name>
<dbReference type="GeneID" id="14005498"/>
<dbReference type="InterPro" id="IPR015086">
    <property type="entry name" value="Phage_T4_Gp59_C"/>
</dbReference>
<keyword evidence="3" id="KW-0547">Nucleotide-binding</keyword>
<keyword evidence="3" id="KW-0347">Helicase</keyword>
<sequence length="199" mass="23800">MTGFEVYKTYLALKQHFTKTDYDYEKYRGKVRASEQSFEQRLDRYFFKKLAVKFKDHEIFDYFIANFLSNPRGYIKSFSVENYTKWKIARESLTYKFKEDVNVLLDDLESPYDQSFEDIFKASKGNHPPLLKRYYANEVSLDTLVIFENCLGYIDNLSKILVDPIWEDTKMKVTKYKPFLQVDCKKYKGVILDVIHTKL</sequence>
<evidence type="ECO:0000259" key="2">
    <source>
        <dbReference type="Pfam" id="PF08994"/>
    </source>
</evidence>
<dbReference type="InterPro" id="IPR037082">
    <property type="entry name" value="Phage_T4_Gp59_C_sf"/>
</dbReference>
<evidence type="ECO:0000313" key="3">
    <source>
        <dbReference type="EMBL" id="AFD03074.1"/>
    </source>
</evidence>
<dbReference type="InterPro" id="IPR008944">
    <property type="entry name" value="Phage_T4_Gp59"/>
</dbReference>
<dbReference type="InterPro" id="IPR015085">
    <property type="entry name" value="Phage_T4_Gp59_N"/>
</dbReference>
<accession>H8ZNL3</accession>
<dbReference type="OrthoDB" id="7067at10239"/>
<dbReference type="SUPFAM" id="SSF48493">
    <property type="entry name" value="gene 59 helicase assembly protein"/>
    <property type="match status" value="1"/>
</dbReference>
<dbReference type="RefSeq" id="YP_007001725.1">
    <property type="nucleotide sequence ID" value="NC_019443.1"/>
</dbReference>
<proteinExistence type="inferred from homology"/>
<organism evidence="3 4">
    <name type="scientific">Synechococcus phage metaG-MbCM1</name>
    <dbReference type="NCBI Taxonomy" id="1079999"/>
    <lineage>
        <taxon>Viruses</taxon>
        <taxon>Duplodnaviria</taxon>
        <taxon>Heunggongvirae</taxon>
        <taxon>Uroviricota</taxon>
        <taxon>Caudoviricetes</taxon>
        <taxon>Pantevenvirales</taxon>
        <taxon>Kyanoviridae</taxon>
        <taxon>Galenevirus</taxon>
        <taxon>Galenevirus mbcm1</taxon>
    </lineage>
</organism>
<dbReference type="InterPro" id="IPR023197">
    <property type="entry name" value="Phage_T4_Gp59_dom_sf"/>
</dbReference>
<dbReference type="Proteomes" id="UP000007597">
    <property type="component" value="Segment"/>
</dbReference>
<keyword evidence="3" id="KW-0378">Hydrolase</keyword>
<dbReference type="GO" id="GO:0004386">
    <property type="term" value="F:helicase activity"/>
    <property type="evidence" value="ECO:0007669"/>
    <property type="project" value="UniProtKB-KW"/>
</dbReference>
<dbReference type="Gene3D" id="1.10.220.50">
    <property type="entry name" value="Bacteriophage T4, Gp59, helicase assembly protein, C-terminal domain"/>
    <property type="match status" value="1"/>
</dbReference>
<dbReference type="KEGG" id="vg:14005498"/>
<feature type="domain" description="Bacteriophage T4 Gp59 helicase assembly protein C-terminal" evidence="2">
    <location>
        <begin position="113"/>
        <end position="195"/>
    </location>
</feature>
<evidence type="ECO:0000313" key="4">
    <source>
        <dbReference type="Proteomes" id="UP000007597"/>
    </source>
</evidence>
<protein>
    <submittedName>
        <fullName evidence="3">Gp41 DNA helicase gp59 loader protein</fullName>
    </submittedName>
</protein>
<dbReference type="HAMAP" id="MF_04156">
    <property type="entry name" value="HELIC_LOADER_T4"/>
    <property type="match status" value="1"/>
</dbReference>